<sequence length="406" mass="45364">MPNKITPAVRTNNITYAVRDIVVLANQVAKTGKEMLYLNIGDPNLFDFEPPRHLVEATYKAMLENKNGYAPSSGIKEAVEAIEHEAERKGITNVHDIFVTTGASEAIDICLTALVNDGENVLTPTPGYPLYTAIASKLQMMENPYYLNEENGWLPDIDDIKSKINDKTRAIILINPNNPTGSLYTEENLRQIVDLALEHNLVIFADEIYDKLLFDGKKHISIASLNKDVSCITFGGLSKNYMVPGFRIGWGIVSGRKEVLSDYIEAINKILRARLSANHPEQYGIKPSLEGSQEHLVIAMQKLTKRRDLTVEMLNSIPGISCVKPEGAFYAFPRLHMKQPDSHFVAELIKETGVVVVPGSGFGQVPGTQHFRVVFLPNEQILEKAYKAIGDFYQKYLEKYPNLVEV</sequence>
<evidence type="ECO:0000256" key="6">
    <source>
        <dbReference type="ARBA" id="ARBA00026106"/>
    </source>
</evidence>
<keyword evidence="4 8" id="KW-0808">Transferase</keyword>
<dbReference type="PANTHER" id="PTHR43488">
    <property type="entry name" value="GLUTAMATE-PYRUVATE AMINOTRANSFERASE ALAA"/>
    <property type="match status" value="1"/>
</dbReference>
<dbReference type="Gene3D" id="3.90.1150.10">
    <property type="entry name" value="Aspartate Aminotransferase, domain 1"/>
    <property type="match status" value="1"/>
</dbReference>
<dbReference type="Pfam" id="PF00155">
    <property type="entry name" value="Aminotran_1_2"/>
    <property type="match status" value="1"/>
</dbReference>
<dbReference type="InterPro" id="IPR015424">
    <property type="entry name" value="PyrdxlP-dep_Trfase"/>
</dbReference>
<dbReference type="CDD" id="cd00609">
    <property type="entry name" value="AAT_like"/>
    <property type="match status" value="1"/>
</dbReference>
<dbReference type="Gene3D" id="3.40.640.10">
    <property type="entry name" value="Type I PLP-dependent aspartate aminotransferase-like (Major domain)"/>
    <property type="match status" value="1"/>
</dbReference>
<dbReference type="InterPro" id="IPR015421">
    <property type="entry name" value="PyrdxlP-dep_Trfase_major"/>
</dbReference>
<dbReference type="InterPro" id="IPR004839">
    <property type="entry name" value="Aminotransferase_I/II_large"/>
</dbReference>
<dbReference type="PANTHER" id="PTHR43488:SF2">
    <property type="entry name" value="GLUTAMATE-PYRUVATE AMINOTRANSFERASE ALAA"/>
    <property type="match status" value="1"/>
</dbReference>
<dbReference type="AlphaFoldDB" id="A0A7V2ZKX3"/>
<evidence type="ECO:0000256" key="5">
    <source>
        <dbReference type="ARBA" id="ARBA00022898"/>
    </source>
</evidence>
<proteinExistence type="inferred from homology"/>
<comment type="similarity">
    <text evidence="2">Belongs to the class-I pyridoxal-phosphate-dependent aminotransferase family.</text>
</comment>
<comment type="cofactor">
    <cofactor evidence="1">
        <name>pyridoxal 5'-phosphate</name>
        <dbReference type="ChEBI" id="CHEBI:597326"/>
    </cofactor>
</comment>
<evidence type="ECO:0000256" key="3">
    <source>
        <dbReference type="ARBA" id="ARBA00022576"/>
    </source>
</evidence>
<keyword evidence="3 8" id="KW-0032">Aminotransferase</keyword>
<dbReference type="GO" id="GO:0006520">
    <property type="term" value="P:amino acid metabolic process"/>
    <property type="evidence" value="ECO:0007669"/>
    <property type="project" value="InterPro"/>
</dbReference>
<evidence type="ECO:0000256" key="4">
    <source>
        <dbReference type="ARBA" id="ARBA00022679"/>
    </source>
</evidence>
<organism evidence="8">
    <name type="scientific">Ignavibacterium album</name>
    <dbReference type="NCBI Taxonomy" id="591197"/>
    <lineage>
        <taxon>Bacteria</taxon>
        <taxon>Pseudomonadati</taxon>
        <taxon>Ignavibacteriota</taxon>
        <taxon>Ignavibacteria</taxon>
        <taxon>Ignavibacteriales</taxon>
        <taxon>Ignavibacteriaceae</taxon>
        <taxon>Ignavibacterium</taxon>
    </lineage>
</organism>
<name>A0A7V2ZKX3_9BACT</name>
<dbReference type="GO" id="GO:0004021">
    <property type="term" value="F:L-alanine:2-oxoglutarate aminotransferase activity"/>
    <property type="evidence" value="ECO:0007669"/>
    <property type="project" value="UniProtKB-EC"/>
</dbReference>
<evidence type="ECO:0000256" key="1">
    <source>
        <dbReference type="ARBA" id="ARBA00001933"/>
    </source>
</evidence>
<evidence type="ECO:0000313" key="8">
    <source>
        <dbReference type="EMBL" id="HFI91914.1"/>
    </source>
</evidence>
<protein>
    <recommendedName>
        <fullName evidence="6">alanine transaminase</fullName>
        <ecNumber evidence="6">2.6.1.2</ecNumber>
    </recommendedName>
</protein>
<evidence type="ECO:0000259" key="7">
    <source>
        <dbReference type="Pfam" id="PF00155"/>
    </source>
</evidence>
<dbReference type="InterPro" id="IPR015422">
    <property type="entry name" value="PyrdxlP-dep_Trfase_small"/>
</dbReference>
<reference evidence="8" key="1">
    <citation type="journal article" date="2020" name="mSystems">
        <title>Genome- and Community-Level Interaction Insights into Carbon Utilization and Element Cycling Functions of Hydrothermarchaeota in Hydrothermal Sediment.</title>
        <authorList>
            <person name="Zhou Z."/>
            <person name="Liu Y."/>
            <person name="Xu W."/>
            <person name="Pan J."/>
            <person name="Luo Z.H."/>
            <person name="Li M."/>
        </authorList>
    </citation>
    <scope>NUCLEOTIDE SEQUENCE [LARGE SCALE GENOMIC DNA]</scope>
    <source>
        <strain evidence="8">SpSt-479</strain>
    </source>
</reference>
<dbReference type="InterPro" id="IPR051926">
    <property type="entry name" value="Ala_Aminotransferase"/>
</dbReference>
<dbReference type="PIRSF" id="PIRSF000517">
    <property type="entry name" value="Tyr_transaminase"/>
    <property type="match status" value="1"/>
</dbReference>
<keyword evidence="5" id="KW-0663">Pyridoxal phosphate</keyword>
<dbReference type="InterPro" id="IPR005958">
    <property type="entry name" value="TyrNic_aminoTrfase"/>
</dbReference>
<comment type="caution">
    <text evidence="8">The sequence shown here is derived from an EMBL/GenBank/DDBJ whole genome shotgun (WGS) entry which is preliminary data.</text>
</comment>
<dbReference type="PRINTS" id="PR00753">
    <property type="entry name" value="ACCSYNTHASE"/>
</dbReference>
<gene>
    <name evidence="8" type="ORF">ENS31_10385</name>
</gene>
<dbReference type="EMBL" id="DSUJ01000008">
    <property type="protein sequence ID" value="HFI91914.1"/>
    <property type="molecule type" value="Genomic_DNA"/>
</dbReference>
<feature type="domain" description="Aminotransferase class I/classII large" evidence="7">
    <location>
        <begin position="34"/>
        <end position="385"/>
    </location>
</feature>
<evidence type="ECO:0000256" key="2">
    <source>
        <dbReference type="ARBA" id="ARBA00007441"/>
    </source>
</evidence>
<dbReference type="GO" id="GO:0030170">
    <property type="term" value="F:pyridoxal phosphate binding"/>
    <property type="evidence" value="ECO:0007669"/>
    <property type="project" value="InterPro"/>
</dbReference>
<accession>A0A7V2ZKX3</accession>
<dbReference type="SUPFAM" id="SSF53383">
    <property type="entry name" value="PLP-dependent transferases"/>
    <property type="match status" value="1"/>
</dbReference>
<dbReference type="EC" id="2.6.1.2" evidence="6"/>